<dbReference type="AlphaFoldDB" id="A0A5N6UJW5"/>
<proteinExistence type="predicted"/>
<gene>
    <name evidence="1" type="ORF">BDV40DRAFT_303766</name>
</gene>
<accession>A0A5N6UJW5</accession>
<dbReference type="Proteomes" id="UP000326950">
    <property type="component" value="Unassembled WGS sequence"/>
</dbReference>
<reference evidence="1 2" key="1">
    <citation type="submission" date="2019-04" db="EMBL/GenBank/DDBJ databases">
        <title>Friends and foes A comparative genomics study of 23 Aspergillus species from section Flavi.</title>
        <authorList>
            <consortium name="DOE Joint Genome Institute"/>
            <person name="Kjaerbolling I."/>
            <person name="Vesth T."/>
            <person name="Frisvad J.C."/>
            <person name="Nybo J.L."/>
            <person name="Theobald S."/>
            <person name="Kildgaard S."/>
            <person name="Isbrandt T."/>
            <person name="Kuo A."/>
            <person name="Sato A."/>
            <person name="Lyhne E.K."/>
            <person name="Kogle M.E."/>
            <person name="Wiebenga A."/>
            <person name="Kun R.S."/>
            <person name="Lubbers R.J."/>
            <person name="Makela M.R."/>
            <person name="Barry K."/>
            <person name="Chovatia M."/>
            <person name="Clum A."/>
            <person name="Daum C."/>
            <person name="Haridas S."/>
            <person name="He G."/>
            <person name="LaButti K."/>
            <person name="Lipzen A."/>
            <person name="Mondo S."/>
            <person name="Riley R."/>
            <person name="Salamov A."/>
            <person name="Simmons B.A."/>
            <person name="Magnuson J.K."/>
            <person name="Henrissat B."/>
            <person name="Mortensen U.H."/>
            <person name="Larsen T.O."/>
            <person name="Devries R.P."/>
            <person name="Grigoriev I.V."/>
            <person name="Machida M."/>
            <person name="Baker S.E."/>
            <person name="Andersen M.R."/>
        </authorList>
    </citation>
    <scope>NUCLEOTIDE SEQUENCE [LARGE SCALE GENOMIC DNA]</scope>
    <source>
        <strain evidence="1 2">CBS 117626</strain>
    </source>
</reference>
<evidence type="ECO:0000313" key="2">
    <source>
        <dbReference type="Proteomes" id="UP000326950"/>
    </source>
</evidence>
<dbReference type="EMBL" id="ML738685">
    <property type="protein sequence ID" value="KAE8158922.1"/>
    <property type="molecule type" value="Genomic_DNA"/>
</dbReference>
<evidence type="ECO:0000313" key="1">
    <source>
        <dbReference type="EMBL" id="KAE8158922.1"/>
    </source>
</evidence>
<keyword evidence="2" id="KW-1185">Reference proteome</keyword>
<sequence length="101" mass="11021">MEQTRIYLTGSLRTVSGMVRVLDEVDGIGLARPLCQQPYLCSTILSADGELDFAMSIDQRDFHLTAVAALVQVQQAGRGIGPIDLWSVRLLLHKKSAPEPA</sequence>
<name>A0A5N6UJW5_ASPTM</name>
<organism evidence="1 2">
    <name type="scientific">Aspergillus tamarii</name>
    <dbReference type="NCBI Taxonomy" id="41984"/>
    <lineage>
        <taxon>Eukaryota</taxon>
        <taxon>Fungi</taxon>
        <taxon>Dikarya</taxon>
        <taxon>Ascomycota</taxon>
        <taxon>Pezizomycotina</taxon>
        <taxon>Eurotiomycetes</taxon>
        <taxon>Eurotiomycetidae</taxon>
        <taxon>Eurotiales</taxon>
        <taxon>Aspergillaceae</taxon>
        <taxon>Aspergillus</taxon>
        <taxon>Aspergillus subgen. Circumdati</taxon>
    </lineage>
</organism>
<dbReference type="OrthoDB" id="1663137at2759"/>
<protein>
    <submittedName>
        <fullName evidence="1">Uncharacterized protein</fullName>
    </submittedName>
</protein>